<dbReference type="GO" id="GO:0005524">
    <property type="term" value="F:ATP binding"/>
    <property type="evidence" value="ECO:0007669"/>
    <property type="project" value="UniProtKB-KW"/>
</dbReference>
<dbReference type="SUPFAM" id="SSF52540">
    <property type="entry name" value="P-loop containing nucleoside triphosphate hydrolases"/>
    <property type="match status" value="1"/>
</dbReference>
<evidence type="ECO:0000256" key="4">
    <source>
        <dbReference type="ARBA" id="ARBA00022454"/>
    </source>
</evidence>
<dbReference type="SMART" id="SM00350">
    <property type="entry name" value="MCM"/>
    <property type="match status" value="1"/>
</dbReference>
<dbReference type="SUPFAM" id="SSF50249">
    <property type="entry name" value="Nucleic acid-binding proteins"/>
    <property type="match status" value="1"/>
</dbReference>
<evidence type="ECO:0000256" key="11">
    <source>
        <dbReference type="ARBA" id="ARBA00023125"/>
    </source>
</evidence>
<dbReference type="FunFam" id="2.20.28.10:FF:000004">
    <property type="entry name" value="DNA replication licensing factor MCM7"/>
    <property type="match status" value="1"/>
</dbReference>
<dbReference type="PROSITE" id="PS00847">
    <property type="entry name" value="MCM_1"/>
    <property type="match status" value="1"/>
</dbReference>
<keyword evidence="8 16" id="KW-0347">Helicase</keyword>
<evidence type="ECO:0000256" key="12">
    <source>
        <dbReference type="ARBA" id="ARBA00023242"/>
    </source>
</evidence>
<evidence type="ECO:0000256" key="14">
    <source>
        <dbReference type="ARBA" id="ARBA00048432"/>
    </source>
</evidence>
<dbReference type="AlphaFoldDB" id="N6TF82"/>
<comment type="function">
    <text evidence="16">Acts as component of the MCM2-7 complex (MCM complex) which is the replicative helicase essential for 'once per cell cycle' DNA replication initiation and elongation in eukaryotic cells. The active ATPase sites in the MCM2-7 ring are formed through the interaction surfaces of two neighboring subunits such that a critical structure of a conserved arginine finger motif is provided in trans relative to the ATP-binding site of the Walker A box of the adjacent subunit. The six ATPase active sites, however, are likely to contribute differentially to the complex helicase activity.</text>
</comment>
<keyword evidence="11 15" id="KW-0238">DNA-binding</keyword>
<evidence type="ECO:0000256" key="13">
    <source>
        <dbReference type="ARBA" id="ARBA00023306"/>
    </source>
</evidence>
<keyword evidence="13 16" id="KW-0131">Cell cycle</keyword>
<dbReference type="PANTHER" id="PTHR11630">
    <property type="entry name" value="DNA REPLICATION LICENSING FACTOR MCM FAMILY MEMBER"/>
    <property type="match status" value="1"/>
</dbReference>
<dbReference type="GO" id="GO:0005634">
    <property type="term" value="C:nucleus"/>
    <property type="evidence" value="ECO:0007669"/>
    <property type="project" value="UniProtKB-SubCell"/>
</dbReference>
<dbReference type="PANTHER" id="PTHR11630:SF26">
    <property type="entry name" value="DNA REPLICATION LICENSING FACTOR MCM7"/>
    <property type="match status" value="1"/>
</dbReference>
<evidence type="ECO:0000313" key="18">
    <source>
        <dbReference type="EMBL" id="ENN76428.1"/>
    </source>
</evidence>
<dbReference type="Pfam" id="PF00493">
    <property type="entry name" value="MCM"/>
    <property type="match status" value="1"/>
</dbReference>
<comment type="subcellular location">
    <subcellularLocation>
        <location evidence="2">Chromosome</location>
    </subcellularLocation>
    <subcellularLocation>
        <location evidence="1 16">Nucleus</location>
    </subcellularLocation>
</comment>
<dbReference type="GO" id="GO:0042555">
    <property type="term" value="C:MCM complex"/>
    <property type="evidence" value="ECO:0007669"/>
    <property type="project" value="InterPro"/>
</dbReference>
<keyword evidence="10" id="KW-0832">Ubl conjugation</keyword>
<dbReference type="InterPro" id="IPR041562">
    <property type="entry name" value="MCM_lid"/>
</dbReference>
<name>N6TF82_DENPD</name>
<evidence type="ECO:0000256" key="2">
    <source>
        <dbReference type="ARBA" id="ARBA00004286"/>
    </source>
</evidence>
<evidence type="ECO:0000256" key="3">
    <source>
        <dbReference type="ARBA" id="ARBA00008010"/>
    </source>
</evidence>
<dbReference type="EMBL" id="KB740979">
    <property type="protein sequence ID" value="ENN76428.1"/>
    <property type="molecule type" value="Genomic_DNA"/>
</dbReference>
<sequence length="718" mass="80943">MGRRDYDKERDVLKTFLLEFCTQNSDGVKNFKYSNQLTLLAHREQIALQVELDDLHTFDEELANEIIDNTRRYTTLLSDIVFELLPTFVERDVVAKDALDVYIEHRQMMEQRTRRPNVVREARNQFPPELMKRFEIYFKDLSTRKNQPIREVKADQLGRLVTVRGTSDPKHMPEVKPIMSVATYTCDQCGAETYQPIASLSFMPETLCPSDDCKVNKSGGRLYLQTRGSKFVKFQELKIQEHSDQVPVGHIPRTLTVFCRGEVTRQAAPGDHIAVTGIFLPLVRQGFRQITAGLLSETYLDAHRVFSLNKSAEDELESNQLTPEQLATLTEDDFYSKLALSIAPEIYGHEDVKKALLLLLVGGVDKRPDGMKIRGNINICLMGDPGVAKSQLLGFIDRLALRSQYTTGKGSSGVGLTAAVMKDPFTGEMMLEGGALVLADQGVCCIDEFDKMADGDRTAIHEVMEQQTISIAKAGILTCLNARVSILAAANPAYGRYNPKRTIEQNIQLPAALLSRFDLLWLIQDKADRDNDLRLAKHITFVHQNCKQPPGPSEALNMSVMRKYIALCKLKEPVIPEDLTEFIVEAYVELRKEARNSKDMTFTSARNLLGILRLSTALLSNVVEKADVNEAIRLMEMSKDSLNQTFENKGYRPPNVNDKIFAIIRELAGSEKTVKVSDVLEKCASKGYNPDQVDGCIEEYEELNVWQVNQTRSKLTFI</sequence>
<evidence type="ECO:0000256" key="16">
    <source>
        <dbReference type="RuleBase" id="RU365012"/>
    </source>
</evidence>
<dbReference type="Gene3D" id="3.30.1640.10">
    <property type="entry name" value="mini-chromosome maintenance (MCM) complex, chain A, domain 1"/>
    <property type="match status" value="1"/>
</dbReference>
<organism evidence="18">
    <name type="scientific">Dendroctonus ponderosae</name>
    <name type="common">Mountain pine beetle</name>
    <dbReference type="NCBI Taxonomy" id="77166"/>
    <lineage>
        <taxon>Eukaryota</taxon>
        <taxon>Metazoa</taxon>
        <taxon>Ecdysozoa</taxon>
        <taxon>Arthropoda</taxon>
        <taxon>Hexapoda</taxon>
        <taxon>Insecta</taxon>
        <taxon>Pterygota</taxon>
        <taxon>Neoptera</taxon>
        <taxon>Endopterygota</taxon>
        <taxon>Coleoptera</taxon>
        <taxon>Polyphaga</taxon>
        <taxon>Cucujiformia</taxon>
        <taxon>Curculionidae</taxon>
        <taxon>Scolytinae</taxon>
        <taxon>Dendroctonus</taxon>
    </lineage>
</organism>
<proteinExistence type="inferred from homology"/>
<comment type="similarity">
    <text evidence="3 15">Belongs to the MCM family.</text>
</comment>
<dbReference type="InterPro" id="IPR008050">
    <property type="entry name" value="MCM7"/>
</dbReference>
<evidence type="ECO:0000256" key="7">
    <source>
        <dbReference type="ARBA" id="ARBA00022801"/>
    </source>
</evidence>
<dbReference type="InterPro" id="IPR031327">
    <property type="entry name" value="MCM"/>
</dbReference>
<dbReference type="GO" id="GO:0016787">
    <property type="term" value="F:hydrolase activity"/>
    <property type="evidence" value="ECO:0007669"/>
    <property type="project" value="UniProtKB-KW"/>
</dbReference>
<keyword evidence="12 16" id="KW-0539">Nucleus</keyword>
<dbReference type="FunFam" id="3.30.1640.10:FF:000007">
    <property type="entry name" value="DNA replication licensing factor MCM7"/>
    <property type="match status" value="1"/>
</dbReference>
<evidence type="ECO:0000256" key="9">
    <source>
        <dbReference type="ARBA" id="ARBA00022840"/>
    </source>
</evidence>
<reference evidence="18" key="1">
    <citation type="journal article" date="2013" name="Genome Biol.">
        <title>Draft genome of the mountain pine beetle, Dendroctonus ponderosae Hopkins, a major forest pest.</title>
        <authorList>
            <person name="Keeling C.I."/>
            <person name="Yuen M.M."/>
            <person name="Liao N.Y."/>
            <person name="Docking T.R."/>
            <person name="Chan S.K."/>
            <person name="Taylor G.A."/>
            <person name="Palmquist D.L."/>
            <person name="Jackman S.D."/>
            <person name="Nguyen A."/>
            <person name="Li M."/>
            <person name="Henderson H."/>
            <person name="Janes J.K."/>
            <person name="Zhao Y."/>
            <person name="Pandoh P."/>
            <person name="Moore R."/>
            <person name="Sperling F.A."/>
            <person name="Huber D.P."/>
            <person name="Birol I."/>
            <person name="Jones S.J."/>
            <person name="Bohlmann J."/>
        </authorList>
    </citation>
    <scope>NUCLEOTIDE SEQUENCE</scope>
</reference>
<dbReference type="SMART" id="SM00382">
    <property type="entry name" value="AAA"/>
    <property type="match status" value="1"/>
</dbReference>
<dbReference type="GO" id="GO:0000727">
    <property type="term" value="P:double-strand break repair via break-induced replication"/>
    <property type="evidence" value="ECO:0007669"/>
    <property type="project" value="TreeGrafter"/>
</dbReference>
<dbReference type="Pfam" id="PF24901">
    <property type="entry name" value="WHD_MCM7"/>
    <property type="match status" value="1"/>
</dbReference>
<dbReference type="PROSITE" id="PS50051">
    <property type="entry name" value="MCM_2"/>
    <property type="match status" value="1"/>
</dbReference>
<dbReference type="Gene3D" id="2.40.50.140">
    <property type="entry name" value="Nucleic acid-binding proteins"/>
    <property type="match status" value="1"/>
</dbReference>
<dbReference type="PRINTS" id="PR01663">
    <property type="entry name" value="MCMPROTEIN7"/>
</dbReference>
<dbReference type="Pfam" id="PF14551">
    <property type="entry name" value="MCM_N"/>
    <property type="match status" value="1"/>
</dbReference>
<dbReference type="Gene3D" id="3.40.50.300">
    <property type="entry name" value="P-loop containing nucleotide triphosphate hydrolases"/>
    <property type="match status" value="1"/>
</dbReference>
<evidence type="ECO:0000256" key="5">
    <source>
        <dbReference type="ARBA" id="ARBA00022705"/>
    </source>
</evidence>
<evidence type="ECO:0000256" key="8">
    <source>
        <dbReference type="ARBA" id="ARBA00022806"/>
    </source>
</evidence>
<dbReference type="Pfam" id="PF17855">
    <property type="entry name" value="MCM_lid"/>
    <property type="match status" value="1"/>
</dbReference>
<dbReference type="Pfam" id="PF17207">
    <property type="entry name" value="MCM_OB"/>
    <property type="match status" value="1"/>
</dbReference>
<keyword evidence="4" id="KW-0158">Chromosome</keyword>
<dbReference type="InterPro" id="IPR001208">
    <property type="entry name" value="MCM_dom"/>
</dbReference>
<dbReference type="GO" id="GO:0017116">
    <property type="term" value="F:single-stranded DNA helicase activity"/>
    <property type="evidence" value="ECO:0007669"/>
    <property type="project" value="TreeGrafter"/>
</dbReference>
<keyword evidence="9 15" id="KW-0067">ATP-binding</keyword>
<accession>N6TF82</accession>
<evidence type="ECO:0000256" key="1">
    <source>
        <dbReference type="ARBA" id="ARBA00004123"/>
    </source>
</evidence>
<evidence type="ECO:0000313" key="19">
    <source>
        <dbReference type="EMBL" id="ENN83143.1"/>
    </source>
</evidence>
<feature type="non-terminal residue" evidence="18">
    <location>
        <position position="1"/>
    </location>
</feature>
<dbReference type="OMA" id="AQHVTYV"/>
<keyword evidence="6 15" id="KW-0547">Nucleotide-binding</keyword>
<dbReference type="InterPro" id="IPR003593">
    <property type="entry name" value="AAA+_ATPase"/>
</dbReference>
<dbReference type="InterPro" id="IPR018525">
    <property type="entry name" value="MCM_CS"/>
</dbReference>
<dbReference type="GO" id="GO:0006271">
    <property type="term" value="P:DNA strand elongation involved in DNA replication"/>
    <property type="evidence" value="ECO:0007669"/>
    <property type="project" value="TreeGrafter"/>
</dbReference>
<evidence type="ECO:0000256" key="15">
    <source>
        <dbReference type="RuleBase" id="RU004070"/>
    </source>
</evidence>
<keyword evidence="5 16" id="KW-0235">DNA replication</keyword>
<evidence type="ECO:0000256" key="10">
    <source>
        <dbReference type="ARBA" id="ARBA00022843"/>
    </source>
</evidence>
<comment type="catalytic activity">
    <reaction evidence="14">
        <text>ATP + H2O = ADP + phosphate + H(+)</text>
        <dbReference type="Rhea" id="RHEA:13065"/>
        <dbReference type="ChEBI" id="CHEBI:15377"/>
        <dbReference type="ChEBI" id="CHEBI:15378"/>
        <dbReference type="ChEBI" id="CHEBI:30616"/>
        <dbReference type="ChEBI" id="CHEBI:43474"/>
        <dbReference type="ChEBI" id="CHEBI:456216"/>
        <dbReference type="EC" id="3.6.4.12"/>
    </reaction>
    <physiologicalReaction direction="left-to-right" evidence="14">
        <dbReference type="Rhea" id="RHEA:13066"/>
    </physiologicalReaction>
</comment>
<dbReference type="GO" id="GO:0005694">
    <property type="term" value="C:chromosome"/>
    <property type="evidence" value="ECO:0007669"/>
    <property type="project" value="UniProtKB-SubCell"/>
</dbReference>
<gene>
    <name evidence="16" type="primary">MCM7</name>
    <name evidence="19" type="ORF">YQE_00496</name>
    <name evidence="18" type="ORF">YQE_07088</name>
</gene>
<feature type="domain" description="MCM C-terminal AAA(+) ATPase" evidence="17">
    <location>
        <begin position="334"/>
        <end position="539"/>
    </location>
</feature>
<keyword evidence="7 16" id="KW-0378">Hydrolase</keyword>
<evidence type="ECO:0000259" key="17">
    <source>
        <dbReference type="PROSITE" id="PS50051"/>
    </source>
</evidence>
<dbReference type="FunFam" id="3.40.50.300:FF:000288">
    <property type="entry name" value="DNA replication licensing factor MCM7"/>
    <property type="match status" value="1"/>
</dbReference>
<dbReference type="InterPro" id="IPR033762">
    <property type="entry name" value="MCM_OB"/>
</dbReference>
<dbReference type="EC" id="3.6.4.12" evidence="16"/>
<dbReference type="GO" id="GO:0006270">
    <property type="term" value="P:DNA replication initiation"/>
    <property type="evidence" value="ECO:0007669"/>
    <property type="project" value="InterPro"/>
</dbReference>
<dbReference type="EMBL" id="KB736759">
    <property type="protein sequence ID" value="ENN83143.1"/>
    <property type="molecule type" value="Genomic_DNA"/>
</dbReference>
<dbReference type="InterPro" id="IPR027417">
    <property type="entry name" value="P-loop_NTPase"/>
</dbReference>
<dbReference type="InterPro" id="IPR027925">
    <property type="entry name" value="MCM_N"/>
</dbReference>
<dbReference type="PRINTS" id="PR01657">
    <property type="entry name" value="MCMFAMILY"/>
</dbReference>
<dbReference type="Gene3D" id="2.20.28.10">
    <property type="match status" value="1"/>
</dbReference>
<evidence type="ECO:0000256" key="6">
    <source>
        <dbReference type="ARBA" id="ARBA00022741"/>
    </source>
</evidence>
<dbReference type="OrthoDB" id="3207464at2759"/>
<dbReference type="HOGENOM" id="CLU_000995_7_2_1"/>
<dbReference type="CDD" id="cd17758">
    <property type="entry name" value="MCM7"/>
    <property type="match status" value="1"/>
</dbReference>
<dbReference type="GO" id="GO:0003697">
    <property type="term" value="F:single-stranded DNA binding"/>
    <property type="evidence" value="ECO:0007669"/>
    <property type="project" value="TreeGrafter"/>
</dbReference>
<protein>
    <recommendedName>
        <fullName evidence="16">DNA replication licensing factor MCM7</fullName>
        <ecNumber evidence="16">3.6.4.12</ecNumber>
    </recommendedName>
</protein>
<dbReference type="InterPro" id="IPR012340">
    <property type="entry name" value="NA-bd_OB-fold"/>
</dbReference>